<dbReference type="InterPro" id="IPR019410">
    <property type="entry name" value="Methyltransf_16"/>
</dbReference>
<dbReference type="GO" id="GO:0032259">
    <property type="term" value="P:methylation"/>
    <property type="evidence" value="ECO:0007669"/>
    <property type="project" value="UniProtKB-KW"/>
</dbReference>
<dbReference type="AlphaFoldDB" id="A0A848CDM4"/>
<dbReference type="CDD" id="cd02440">
    <property type="entry name" value="AdoMet_MTases"/>
    <property type="match status" value="1"/>
</dbReference>
<proteinExistence type="predicted"/>
<dbReference type="Proteomes" id="UP000522333">
    <property type="component" value="Unassembled WGS sequence"/>
</dbReference>
<dbReference type="PANTHER" id="PTHR14614">
    <property type="entry name" value="HEPATOCELLULAR CARCINOMA-ASSOCIATED ANTIGEN"/>
    <property type="match status" value="1"/>
</dbReference>
<dbReference type="InterPro" id="IPR029063">
    <property type="entry name" value="SAM-dependent_MTases_sf"/>
</dbReference>
<organism evidence="1 2">
    <name type="scientific">Desulfovibrio piger</name>
    <dbReference type="NCBI Taxonomy" id="901"/>
    <lineage>
        <taxon>Bacteria</taxon>
        <taxon>Pseudomonadati</taxon>
        <taxon>Thermodesulfobacteriota</taxon>
        <taxon>Desulfovibrionia</taxon>
        <taxon>Desulfovibrionales</taxon>
        <taxon>Desulfovibrionaceae</taxon>
        <taxon>Desulfovibrio</taxon>
    </lineage>
</organism>
<evidence type="ECO:0000313" key="1">
    <source>
        <dbReference type="EMBL" id="NME50959.1"/>
    </source>
</evidence>
<dbReference type="GO" id="GO:0008168">
    <property type="term" value="F:methyltransferase activity"/>
    <property type="evidence" value="ECO:0007669"/>
    <property type="project" value="UniProtKB-KW"/>
</dbReference>
<comment type="caution">
    <text evidence="1">The sequence shown here is derived from an EMBL/GenBank/DDBJ whole genome shotgun (WGS) entry which is preliminary data.</text>
</comment>
<dbReference type="SUPFAM" id="SSF53335">
    <property type="entry name" value="S-adenosyl-L-methionine-dependent methyltransferases"/>
    <property type="match status" value="1"/>
</dbReference>
<name>A0A848CDM4_9BACT</name>
<accession>A0A848CDM4</accession>
<dbReference type="RefSeq" id="WP_168934457.1">
    <property type="nucleotide sequence ID" value="NZ_CAJKKT010000001.1"/>
</dbReference>
<sequence length="260" mass="29155">MDTRLGNLLEQAGLACNSTEAPAAETAPGAEEESHGLTAYTPFISVRACGRLWRLQRAADLETLWNAMLDDPQNFEDERLPYWTELWPSSIALCRWLEERRAEIAGRPCLDLGCGLGLTAMVGQWLGAQVIGMDYEEEALHFASLNARHNGVSSPLWTVMDWRQPAVRPRSIFRLWGGDIMYEKRFVAPVMHFLSHVLADDGAAWVAEPGRGVYEAFLQALHGGGLEGRRVFTERVEPLYAQPVPVTVAVWEIRRRVRPA</sequence>
<dbReference type="Gene3D" id="3.40.50.150">
    <property type="entry name" value="Vaccinia Virus protein VP39"/>
    <property type="match status" value="1"/>
</dbReference>
<gene>
    <name evidence="1" type="ORF">HF854_00110</name>
</gene>
<reference evidence="1 2" key="1">
    <citation type="submission" date="2020-04" db="EMBL/GenBank/DDBJ databases">
        <authorList>
            <person name="Hitch T.C.A."/>
            <person name="Wylensek D."/>
            <person name="Clavel T."/>
        </authorList>
    </citation>
    <scope>NUCLEOTIDE SEQUENCE [LARGE SCALE GENOMIC DNA]</scope>
    <source>
        <strain evidence="1 2">PG-251-APC-1</strain>
    </source>
</reference>
<protein>
    <submittedName>
        <fullName evidence="1">Methyltransferase</fullName>
    </submittedName>
</protein>
<keyword evidence="1" id="KW-0489">Methyltransferase</keyword>
<dbReference type="EMBL" id="JABAFY010000001">
    <property type="protein sequence ID" value="NME50959.1"/>
    <property type="molecule type" value="Genomic_DNA"/>
</dbReference>
<keyword evidence="1" id="KW-0808">Transferase</keyword>
<evidence type="ECO:0000313" key="2">
    <source>
        <dbReference type="Proteomes" id="UP000522333"/>
    </source>
</evidence>
<dbReference type="Pfam" id="PF06325">
    <property type="entry name" value="PrmA"/>
    <property type="match status" value="1"/>
</dbReference>